<feature type="domain" description="C2H2-type" evidence="13">
    <location>
        <begin position="562"/>
        <end position="584"/>
    </location>
</feature>
<dbReference type="Gene3D" id="3.30.160.60">
    <property type="entry name" value="Classic Zinc Finger"/>
    <property type="match status" value="7"/>
</dbReference>
<dbReference type="GO" id="GO:0006355">
    <property type="term" value="P:regulation of DNA-templated transcription"/>
    <property type="evidence" value="ECO:0000318"/>
    <property type="project" value="GO_Central"/>
</dbReference>
<gene>
    <name evidence="15" type="primary">LOC118425684</name>
</gene>
<feature type="domain" description="C2H2-type" evidence="13">
    <location>
        <begin position="788"/>
        <end position="816"/>
    </location>
</feature>
<dbReference type="FunFam" id="3.30.160.60:FF:005262">
    <property type="match status" value="1"/>
</dbReference>
<name>A0A9J7LZZ4_BRAFL</name>
<comment type="subcellular location">
    <subcellularLocation>
        <location evidence="1">Nucleus</location>
    </subcellularLocation>
</comment>
<evidence type="ECO:0000313" key="14">
    <source>
        <dbReference type="Proteomes" id="UP000001554"/>
    </source>
</evidence>
<evidence type="ECO:0000256" key="6">
    <source>
        <dbReference type="ARBA" id="ARBA00022833"/>
    </source>
</evidence>
<feature type="region of interest" description="Disordered" evidence="12">
    <location>
        <begin position="318"/>
        <end position="355"/>
    </location>
</feature>
<sequence length="888" mass="102244">MVDHNAVNVHVGSSKSRQPFRVHTPLEAPDFSGYIETVYRCKVCQFLGDTTEAVTEHLKSTHFSQLQGLDHSYAGGWQPKTPEKRCQTGKDSDDDSEPSDDPCDEDYIPQDVAASDDDDSSSEVQESADDVSLEIQKKKKNYRCSTAGCRLRFPTQEQKDLHEQCHEQEGGASEASFRCPTCQVEKSTWEDMMIHQGSHTRLFQLFCVVCKCGFSRTEDLDSHLAAEHGINKPDWPLHYKQVYVWKCHLLQQKFGCPRKDCKSYLFSQEELDIHKKCHVDKKPHFLCYICEQVATIWPSMKAHFLQCHKELLKVKGAEKENSGTDDEPVAKPLSVSKEEREVTNGNQENGQSRSRRVARQQLSWFTCVWEGCKVKYRTEEQLKLHKRCHIAEGDSTVFQCPFCQTGPTDWEAMQDHMAKHTDLLYITCEGCNRRFPSMGQLDDHFNKQHMTIKSTMTLAQKQKIARRDVQRRKRKYKCESQFCKKVCFFKEEELHIHEQCHIENSPDFRCYVPDCTQAQEIFNNWYKLKSHLKSAHKVHIAARDRPNKNKKAQNSKCENRPAMCDVCGKVVHGRRNLRRHMWIHKEPLRCPQCPKFSTTRPNTFRAHMERHRGEGKYPCKQCGWFAPVLAELKTHMLCVHSEAKPFMCDLCGKFFKLIGNLKNHVRTIHSDARPFACDKCNYTSKTKEGLCRHNNNVHSDRKLTCPHCGFYTFQKSTLEKHMDLHSDDRQHKCPHCTYGFKESNALKRHIEEVHAEKPLHHCSMCSYSCNNRIRLEEHEMAHLDTARYNCDICGFKTKWRASLFRHYKVVHNIQKPMVKLAKMTPASHSDIIPSSGPVQIGATSEATVTVPVTSTGEVDGATAILMGLAYGAGSANNMEEYVKTVGWS</sequence>
<reference evidence="14" key="1">
    <citation type="journal article" date="2020" name="Nat. Ecol. Evol.">
        <title>Deeply conserved synteny resolves early events in vertebrate evolution.</title>
        <authorList>
            <person name="Simakov O."/>
            <person name="Marletaz F."/>
            <person name="Yue J.X."/>
            <person name="O'Connell B."/>
            <person name="Jenkins J."/>
            <person name="Brandt A."/>
            <person name="Calef R."/>
            <person name="Tung C.H."/>
            <person name="Huang T.K."/>
            <person name="Schmutz J."/>
            <person name="Satoh N."/>
            <person name="Yu J.K."/>
            <person name="Putnam N.H."/>
            <person name="Green R.E."/>
            <person name="Rokhsar D.S."/>
        </authorList>
    </citation>
    <scope>NUCLEOTIDE SEQUENCE [LARGE SCALE GENOMIC DNA]</scope>
    <source>
        <strain evidence="14">S238N-H82</strain>
    </source>
</reference>
<dbReference type="PANTHER" id="PTHR24379:SF127">
    <property type="entry name" value="BLOODY FINGERS-RELATED"/>
    <property type="match status" value="1"/>
</dbReference>
<feature type="domain" description="C2H2-type" evidence="13">
    <location>
        <begin position="646"/>
        <end position="674"/>
    </location>
</feature>
<evidence type="ECO:0000256" key="4">
    <source>
        <dbReference type="ARBA" id="ARBA00022737"/>
    </source>
</evidence>
<dbReference type="Proteomes" id="UP000001554">
    <property type="component" value="Chromosome 11"/>
</dbReference>
<keyword evidence="6" id="KW-0862">Zinc</keyword>
<evidence type="ECO:0000259" key="13">
    <source>
        <dbReference type="PROSITE" id="PS50157"/>
    </source>
</evidence>
<evidence type="ECO:0000256" key="10">
    <source>
        <dbReference type="ARBA" id="ARBA00023242"/>
    </source>
</evidence>
<feature type="domain" description="C2H2-type" evidence="13">
    <location>
        <begin position="205"/>
        <end position="233"/>
    </location>
</feature>
<evidence type="ECO:0000256" key="3">
    <source>
        <dbReference type="ARBA" id="ARBA00022723"/>
    </source>
</evidence>
<keyword evidence="10" id="KW-0539">Nucleus</keyword>
<comment type="similarity">
    <text evidence="2">Belongs to the krueppel C2H2-type zinc-finger protein family.</text>
</comment>
<dbReference type="FunFam" id="3.30.160.60:FF:000075">
    <property type="entry name" value="Putative zinc finger protein 536"/>
    <property type="match status" value="2"/>
</dbReference>
<feature type="domain" description="C2H2-type" evidence="13">
    <location>
        <begin position="703"/>
        <end position="730"/>
    </location>
</feature>
<evidence type="ECO:0000256" key="12">
    <source>
        <dbReference type="SAM" id="MobiDB-lite"/>
    </source>
</evidence>
<evidence type="ECO:0000256" key="9">
    <source>
        <dbReference type="ARBA" id="ARBA00023163"/>
    </source>
</evidence>
<keyword evidence="4" id="KW-0677">Repeat</keyword>
<feature type="compositionally biased region" description="Acidic residues" evidence="12">
    <location>
        <begin position="92"/>
        <end position="131"/>
    </location>
</feature>
<feature type="domain" description="C2H2-type" evidence="13">
    <location>
        <begin position="675"/>
        <end position="703"/>
    </location>
</feature>
<keyword evidence="14" id="KW-1185">Reference proteome</keyword>
<proteinExistence type="inferred from homology"/>
<dbReference type="GeneID" id="118425684"/>
<keyword evidence="7" id="KW-0805">Transcription regulation</keyword>
<dbReference type="PROSITE" id="PS00028">
    <property type="entry name" value="ZINC_FINGER_C2H2_1"/>
    <property type="match status" value="9"/>
</dbReference>
<dbReference type="GO" id="GO:0000978">
    <property type="term" value="F:RNA polymerase II cis-regulatory region sequence-specific DNA binding"/>
    <property type="evidence" value="ECO:0000318"/>
    <property type="project" value="GO_Central"/>
</dbReference>
<feature type="domain" description="C2H2-type" evidence="13">
    <location>
        <begin position="365"/>
        <end position="394"/>
    </location>
</feature>
<keyword evidence="9" id="KW-0804">Transcription</keyword>
<evidence type="ECO:0000256" key="7">
    <source>
        <dbReference type="ARBA" id="ARBA00023015"/>
    </source>
</evidence>
<evidence type="ECO:0000313" key="15">
    <source>
        <dbReference type="RefSeq" id="XP_035690610.1"/>
    </source>
</evidence>
<reference evidence="15" key="2">
    <citation type="submission" date="2025-08" db="UniProtKB">
        <authorList>
            <consortium name="RefSeq"/>
        </authorList>
    </citation>
    <scope>IDENTIFICATION</scope>
    <source>
        <strain evidence="15">S238N-H82</strain>
        <tissue evidence="15">Testes</tissue>
    </source>
</reference>
<dbReference type="KEGG" id="bfo:118425684"/>
<evidence type="ECO:0000256" key="2">
    <source>
        <dbReference type="ARBA" id="ARBA00006991"/>
    </source>
</evidence>
<dbReference type="GO" id="GO:0008270">
    <property type="term" value="F:zinc ion binding"/>
    <property type="evidence" value="ECO:0007669"/>
    <property type="project" value="UniProtKB-KW"/>
</dbReference>
<keyword evidence="5 11" id="KW-0863">Zinc-finger</keyword>
<evidence type="ECO:0000256" key="8">
    <source>
        <dbReference type="ARBA" id="ARBA00023125"/>
    </source>
</evidence>
<feature type="domain" description="C2H2-type" evidence="13">
    <location>
        <begin position="426"/>
        <end position="454"/>
    </location>
</feature>
<dbReference type="RefSeq" id="XP_035690610.1">
    <property type="nucleotide sequence ID" value="XM_035834717.1"/>
</dbReference>
<dbReference type="InterPro" id="IPR036236">
    <property type="entry name" value="Znf_C2H2_sf"/>
</dbReference>
<protein>
    <submittedName>
        <fullName evidence="15">Zinc finger protein 99-like</fullName>
    </submittedName>
</protein>
<evidence type="ECO:0000256" key="11">
    <source>
        <dbReference type="PROSITE-ProRule" id="PRU00042"/>
    </source>
</evidence>
<feature type="domain" description="C2H2-type" evidence="13">
    <location>
        <begin position="731"/>
        <end position="759"/>
    </location>
</feature>
<feature type="domain" description="C2H2-type" evidence="13">
    <location>
        <begin position="254"/>
        <end position="283"/>
    </location>
</feature>
<dbReference type="GO" id="GO:0000981">
    <property type="term" value="F:DNA-binding transcription factor activity, RNA polymerase II-specific"/>
    <property type="evidence" value="ECO:0000318"/>
    <property type="project" value="GO_Central"/>
</dbReference>
<dbReference type="AlphaFoldDB" id="A0A9J7LZZ4"/>
<dbReference type="SMART" id="SM00355">
    <property type="entry name" value="ZnF_C2H2"/>
    <property type="match status" value="20"/>
</dbReference>
<dbReference type="Pfam" id="PF00096">
    <property type="entry name" value="zf-C2H2"/>
    <property type="match status" value="1"/>
</dbReference>
<feature type="compositionally biased region" description="Basic and acidic residues" evidence="12">
    <location>
        <begin position="81"/>
        <end position="91"/>
    </location>
</feature>
<dbReference type="InterPro" id="IPR013087">
    <property type="entry name" value="Znf_C2H2_type"/>
</dbReference>
<dbReference type="GO" id="GO:0005634">
    <property type="term" value="C:nucleus"/>
    <property type="evidence" value="ECO:0007669"/>
    <property type="project" value="UniProtKB-SubCell"/>
</dbReference>
<feature type="compositionally biased region" description="Polar residues" evidence="12">
    <location>
        <begin position="343"/>
        <end position="352"/>
    </location>
</feature>
<evidence type="ECO:0000256" key="5">
    <source>
        <dbReference type="ARBA" id="ARBA00022771"/>
    </source>
</evidence>
<accession>A0A9J7LZZ4</accession>
<evidence type="ECO:0000256" key="1">
    <source>
        <dbReference type="ARBA" id="ARBA00004123"/>
    </source>
</evidence>
<organism evidence="14 15">
    <name type="scientific">Branchiostoma floridae</name>
    <name type="common">Florida lancelet</name>
    <name type="synonym">Amphioxus</name>
    <dbReference type="NCBI Taxonomy" id="7739"/>
    <lineage>
        <taxon>Eukaryota</taxon>
        <taxon>Metazoa</taxon>
        <taxon>Chordata</taxon>
        <taxon>Cephalochordata</taxon>
        <taxon>Leptocardii</taxon>
        <taxon>Amphioxiformes</taxon>
        <taxon>Branchiostomatidae</taxon>
        <taxon>Branchiostoma</taxon>
    </lineage>
</organism>
<keyword evidence="8" id="KW-0238">DNA-binding</keyword>
<dbReference type="PROSITE" id="PS50157">
    <property type="entry name" value="ZINC_FINGER_C2H2_2"/>
    <property type="match status" value="11"/>
</dbReference>
<feature type="region of interest" description="Disordered" evidence="12">
    <location>
        <begin position="73"/>
        <end position="131"/>
    </location>
</feature>
<feature type="domain" description="C2H2-type" evidence="13">
    <location>
        <begin position="617"/>
        <end position="645"/>
    </location>
</feature>
<keyword evidence="3" id="KW-0479">Metal-binding</keyword>
<dbReference type="OrthoDB" id="6077919at2759"/>
<dbReference type="SUPFAM" id="SSF57667">
    <property type="entry name" value="beta-beta-alpha zinc fingers"/>
    <property type="match status" value="6"/>
</dbReference>
<dbReference type="PANTHER" id="PTHR24379">
    <property type="entry name" value="KRAB AND ZINC FINGER DOMAIN-CONTAINING"/>
    <property type="match status" value="1"/>
</dbReference>